<reference evidence="3 4" key="1">
    <citation type="submission" date="2018-06" db="EMBL/GenBank/DDBJ databases">
        <authorList>
            <consortium name="Pathogen Informatics"/>
            <person name="Doyle S."/>
        </authorList>
    </citation>
    <scope>NUCLEOTIDE SEQUENCE [LARGE SCALE GENOMIC DNA]</scope>
    <source>
        <strain evidence="3 4">NCTC10376</strain>
    </source>
</reference>
<dbReference type="NCBIfam" id="NF003443">
    <property type="entry name" value="PRK04980.1"/>
    <property type="match status" value="1"/>
</dbReference>
<dbReference type="PANTHER" id="PTHR38088">
    <property type="entry name" value="UCP029143 FAMILY PROTEIN"/>
    <property type="match status" value="1"/>
</dbReference>
<dbReference type="EMBL" id="UGTW01000001">
    <property type="protein sequence ID" value="SUC17884.1"/>
    <property type="molecule type" value="Genomic_DNA"/>
</dbReference>
<dbReference type="GO" id="GO:0016787">
    <property type="term" value="F:hydrolase activity"/>
    <property type="evidence" value="ECO:0007669"/>
    <property type="project" value="UniProtKB-KW"/>
</dbReference>
<dbReference type="InterPro" id="IPR007374">
    <property type="entry name" value="ASCH_domain"/>
</dbReference>
<organism evidence="3 4">
    <name type="scientific">Proteus vulgaris</name>
    <dbReference type="NCBI Taxonomy" id="585"/>
    <lineage>
        <taxon>Bacteria</taxon>
        <taxon>Pseudomonadati</taxon>
        <taxon>Pseudomonadota</taxon>
        <taxon>Gammaproteobacteria</taxon>
        <taxon>Enterobacterales</taxon>
        <taxon>Morganellaceae</taxon>
        <taxon>Proteus</taxon>
    </lineage>
</organism>
<dbReference type="GO" id="GO:0005829">
    <property type="term" value="C:cytosol"/>
    <property type="evidence" value="ECO:0007669"/>
    <property type="project" value="TreeGrafter"/>
</dbReference>
<dbReference type="RefSeq" id="WP_036936879.1">
    <property type="nucleotide sequence ID" value="NZ_CABMNT010000001.1"/>
</dbReference>
<evidence type="ECO:0000313" key="3">
    <source>
        <dbReference type="EMBL" id="SUC17884.1"/>
    </source>
</evidence>
<evidence type="ECO:0000259" key="2">
    <source>
        <dbReference type="SMART" id="SM01022"/>
    </source>
</evidence>
<feature type="domain" description="ASCH" evidence="2">
    <location>
        <begin position="8"/>
        <end position="106"/>
    </location>
</feature>
<dbReference type="Pfam" id="PF04266">
    <property type="entry name" value="ASCH"/>
    <property type="match status" value="1"/>
</dbReference>
<dbReference type="PANTHER" id="PTHR38088:SF2">
    <property type="entry name" value="UCP029143 FAMILY PROTEIN"/>
    <property type="match status" value="1"/>
</dbReference>
<dbReference type="InterPro" id="IPR008314">
    <property type="entry name" value="AC4CH"/>
</dbReference>
<keyword evidence="1" id="KW-0378">Hydrolase</keyword>
<sequence length="106" mass="12337">MSSIPTEITFFERLIPSILKEIKVITIRDESESHYKPGSIVELFANEHRTHYGKLKIIAVSPLRYEDINEYHAQQEGMTLPVLKALIKDIYPTTQSLYLIEYELVK</sequence>
<gene>
    <name evidence="3" type="primary">yqfB</name>
    <name evidence="3" type="ORF">NCTC10376_03837</name>
</gene>
<dbReference type="Proteomes" id="UP000254331">
    <property type="component" value="Unassembled WGS sequence"/>
</dbReference>
<dbReference type="SMART" id="SM01022">
    <property type="entry name" value="ASCH"/>
    <property type="match status" value="1"/>
</dbReference>
<dbReference type="GeneID" id="93394343"/>
<dbReference type="SUPFAM" id="SSF88697">
    <property type="entry name" value="PUA domain-like"/>
    <property type="match status" value="1"/>
</dbReference>
<evidence type="ECO:0000256" key="1">
    <source>
        <dbReference type="ARBA" id="ARBA00022801"/>
    </source>
</evidence>
<dbReference type="CDD" id="cd06552">
    <property type="entry name" value="ASCH_yqfb_like"/>
    <property type="match status" value="1"/>
</dbReference>
<dbReference type="InterPro" id="IPR015947">
    <property type="entry name" value="PUA-like_sf"/>
</dbReference>
<evidence type="ECO:0000313" key="4">
    <source>
        <dbReference type="Proteomes" id="UP000254331"/>
    </source>
</evidence>
<dbReference type="Gene3D" id="2.30.130.30">
    <property type="entry name" value="Hypothetical protein"/>
    <property type="match status" value="1"/>
</dbReference>
<proteinExistence type="predicted"/>
<dbReference type="AlphaFoldDB" id="A0A379FE13"/>
<dbReference type="OrthoDB" id="8590202at2"/>
<protein>
    <submittedName>
        <fullName evidence="3">ASCH domain</fullName>
    </submittedName>
</protein>
<name>A0A379FE13_PROVU</name>
<accession>A0A379FE13</accession>